<sequence>MLRIGKDLAMKRSRRVWLKLMGSIAAGAVSVGATPADARGRRHHAAGTKRKPNREAVSGGFGGAPRQIARFGDDDPSHGGS</sequence>
<gene>
    <name evidence="2" type="ORF">CI1B_72190</name>
</gene>
<name>A0A508TUN0_9BRAD</name>
<keyword evidence="3" id="KW-1185">Reference proteome</keyword>
<evidence type="ECO:0000313" key="2">
    <source>
        <dbReference type="EMBL" id="VIO78070.1"/>
    </source>
</evidence>
<dbReference type="EMBL" id="CAADFC020000030">
    <property type="protein sequence ID" value="VIO78070.1"/>
    <property type="molecule type" value="Genomic_DNA"/>
</dbReference>
<feature type="compositionally biased region" description="Basic and acidic residues" evidence="1">
    <location>
        <begin position="71"/>
        <end position="81"/>
    </location>
</feature>
<feature type="region of interest" description="Disordered" evidence="1">
    <location>
        <begin position="33"/>
        <end position="81"/>
    </location>
</feature>
<dbReference type="AlphaFoldDB" id="A0A508TUN0"/>
<comment type="caution">
    <text evidence="2">The sequence shown here is derived from an EMBL/GenBank/DDBJ whole genome shotgun (WGS) entry which is preliminary data.</text>
</comment>
<evidence type="ECO:0000256" key="1">
    <source>
        <dbReference type="SAM" id="MobiDB-lite"/>
    </source>
</evidence>
<evidence type="ECO:0000313" key="3">
    <source>
        <dbReference type="Proteomes" id="UP000328092"/>
    </source>
</evidence>
<protein>
    <submittedName>
        <fullName evidence="2">Uncharacterized protein</fullName>
    </submittedName>
</protein>
<proteinExistence type="predicted"/>
<feature type="compositionally biased region" description="Basic residues" evidence="1">
    <location>
        <begin position="40"/>
        <end position="52"/>
    </location>
</feature>
<accession>A0A508TUN0</accession>
<organism evidence="2 3">
    <name type="scientific">Bradyrhizobium ivorense</name>
    <dbReference type="NCBI Taxonomy" id="2511166"/>
    <lineage>
        <taxon>Bacteria</taxon>
        <taxon>Pseudomonadati</taxon>
        <taxon>Pseudomonadota</taxon>
        <taxon>Alphaproteobacteria</taxon>
        <taxon>Hyphomicrobiales</taxon>
        <taxon>Nitrobacteraceae</taxon>
        <taxon>Bradyrhizobium</taxon>
    </lineage>
</organism>
<dbReference type="Proteomes" id="UP000328092">
    <property type="component" value="Unassembled WGS sequence"/>
</dbReference>
<reference evidence="2" key="1">
    <citation type="submission" date="2019-02" db="EMBL/GenBank/DDBJ databases">
        <authorList>
            <person name="Pothier F.J."/>
        </authorList>
    </citation>
    <scope>NUCLEOTIDE SEQUENCE</scope>
    <source>
        <strain evidence="2">CI-1B</strain>
    </source>
</reference>